<dbReference type="EMBL" id="MN739896">
    <property type="protein sequence ID" value="QHT76498.1"/>
    <property type="molecule type" value="Genomic_DNA"/>
</dbReference>
<proteinExistence type="predicted"/>
<sequence>MIYYLIYIILIIYIFHLFHNINIINIESLKGYTITIYNDEQNDYKKKLLNDIIVNMTLLKEHLVNNIKNFPNYEIYILQLNKNFNKTRTRIYETNPSTSLTSYSVNKGEELSICLKSKLNNSFHDINLLTYVAIHEMSHFANPEIGHGELFQDIFNFFIEEAIKINIYKKIDYSVSPTEYCGLIINTI</sequence>
<evidence type="ECO:0000256" key="1">
    <source>
        <dbReference type="SAM" id="Phobius"/>
    </source>
</evidence>
<dbReference type="AlphaFoldDB" id="A0A6C0H7G2"/>
<keyword evidence="1" id="KW-0472">Membrane</keyword>
<dbReference type="Gene3D" id="3.30.2010.10">
    <property type="entry name" value="Metalloproteases ('zincins'), catalytic domain"/>
    <property type="match status" value="1"/>
</dbReference>
<feature type="transmembrane region" description="Helical" evidence="1">
    <location>
        <begin position="6"/>
        <end position="24"/>
    </location>
</feature>
<reference evidence="2" key="1">
    <citation type="journal article" date="2020" name="Nature">
        <title>Giant virus diversity and host interactions through global metagenomics.</title>
        <authorList>
            <person name="Schulz F."/>
            <person name="Roux S."/>
            <person name="Paez-Espino D."/>
            <person name="Jungbluth S."/>
            <person name="Walsh D.A."/>
            <person name="Denef V.J."/>
            <person name="McMahon K.D."/>
            <person name="Konstantinidis K.T."/>
            <person name="Eloe-Fadrosh E.A."/>
            <person name="Kyrpides N.C."/>
            <person name="Woyke T."/>
        </authorList>
    </citation>
    <scope>NUCLEOTIDE SEQUENCE</scope>
    <source>
        <strain evidence="2">GVMAG-M-3300023179-82</strain>
    </source>
</reference>
<organism evidence="2">
    <name type="scientific">viral metagenome</name>
    <dbReference type="NCBI Taxonomy" id="1070528"/>
    <lineage>
        <taxon>unclassified sequences</taxon>
        <taxon>metagenomes</taxon>
        <taxon>organismal metagenomes</taxon>
    </lineage>
</organism>
<protein>
    <recommendedName>
        <fullName evidence="3">WLM domain-containing protein</fullName>
    </recommendedName>
</protein>
<accession>A0A6C0H7G2</accession>
<name>A0A6C0H7G2_9ZZZZ</name>
<evidence type="ECO:0008006" key="3">
    <source>
        <dbReference type="Google" id="ProtNLM"/>
    </source>
</evidence>
<keyword evidence="1" id="KW-1133">Transmembrane helix</keyword>
<keyword evidence="1" id="KW-0812">Transmembrane</keyword>
<evidence type="ECO:0000313" key="2">
    <source>
        <dbReference type="EMBL" id="QHT76498.1"/>
    </source>
</evidence>